<evidence type="ECO:0000313" key="3">
    <source>
        <dbReference type="EMBL" id="MCO6160282.1"/>
    </source>
</evidence>
<sequence length="123" mass="12961">MKHALKAVLTASALLAAPALVSGPAFAQATTATDSEQAPSAQKAEALKNQSTQIHNPTEQNKTYKNQMNEQPDPKAPGAPMGTATPTGQTSEKMPISSPQHEKASKHKHGMKGMKMSDKSAQQ</sequence>
<comment type="caution">
    <text evidence="3">The sequence shown here is derived from an EMBL/GenBank/DDBJ whole genome shotgun (WGS) entry which is preliminary data.</text>
</comment>
<feature type="compositionally biased region" description="Polar residues" evidence="1">
    <location>
        <begin position="31"/>
        <end position="40"/>
    </location>
</feature>
<feature type="signal peptide" evidence="2">
    <location>
        <begin position="1"/>
        <end position="27"/>
    </location>
</feature>
<protein>
    <recommendedName>
        <fullName evidence="5">Acid shock protein</fullName>
    </recommendedName>
</protein>
<proteinExistence type="predicted"/>
<feature type="region of interest" description="Disordered" evidence="1">
    <location>
        <begin position="31"/>
        <end position="123"/>
    </location>
</feature>
<feature type="chain" id="PRO_5046978885" description="Acid shock protein" evidence="2">
    <location>
        <begin position="28"/>
        <end position="123"/>
    </location>
</feature>
<organism evidence="3 4">
    <name type="scientific">Asaia lannensis NBRC 102526</name>
    <dbReference type="NCBI Taxonomy" id="1307926"/>
    <lineage>
        <taxon>Bacteria</taxon>
        <taxon>Pseudomonadati</taxon>
        <taxon>Pseudomonadota</taxon>
        <taxon>Alphaproteobacteria</taxon>
        <taxon>Acetobacterales</taxon>
        <taxon>Acetobacteraceae</taxon>
        <taxon>Asaia</taxon>
    </lineage>
</organism>
<name>A0ABT1CHD1_9PROT</name>
<evidence type="ECO:0008006" key="5">
    <source>
        <dbReference type="Google" id="ProtNLM"/>
    </source>
</evidence>
<keyword evidence="4" id="KW-1185">Reference proteome</keyword>
<dbReference type="RefSeq" id="WP_222546260.1">
    <property type="nucleotide sequence ID" value="NZ_BAPW01000003.1"/>
</dbReference>
<reference evidence="3 4" key="1">
    <citation type="submission" date="2022-06" db="EMBL/GenBank/DDBJ databases">
        <title>Whole-genome of Asaia lannensis strain LMG 27011T.</title>
        <authorList>
            <person name="Sombolestani A."/>
        </authorList>
    </citation>
    <scope>NUCLEOTIDE SEQUENCE [LARGE SCALE GENOMIC DNA]</scope>
    <source>
        <strain evidence="3 4">NBRC 102526</strain>
    </source>
</reference>
<gene>
    <name evidence="3" type="ORF">NF685_09600</name>
</gene>
<evidence type="ECO:0000256" key="1">
    <source>
        <dbReference type="SAM" id="MobiDB-lite"/>
    </source>
</evidence>
<feature type="compositionally biased region" description="Polar residues" evidence="1">
    <location>
        <begin position="48"/>
        <end position="70"/>
    </location>
</feature>
<keyword evidence="2" id="KW-0732">Signal</keyword>
<dbReference type="Proteomes" id="UP001523401">
    <property type="component" value="Unassembled WGS sequence"/>
</dbReference>
<evidence type="ECO:0000313" key="4">
    <source>
        <dbReference type="Proteomes" id="UP001523401"/>
    </source>
</evidence>
<accession>A0ABT1CHD1</accession>
<evidence type="ECO:0000256" key="2">
    <source>
        <dbReference type="SAM" id="SignalP"/>
    </source>
</evidence>
<dbReference type="EMBL" id="JAMXQU010000006">
    <property type="protein sequence ID" value="MCO6160282.1"/>
    <property type="molecule type" value="Genomic_DNA"/>
</dbReference>